<accession>A0A9P6KVV1</accession>
<feature type="compositionally biased region" description="Basic and acidic residues" evidence="10">
    <location>
        <begin position="37"/>
        <end position="73"/>
    </location>
</feature>
<dbReference type="SMART" id="SM00967">
    <property type="entry name" value="SpoU_sub_bind"/>
    <property type="match status" value="1"/>
</dbReference>
<keyword evidence="13" id="KW-1185">Reference proteome</keyword>
<evidence type="ECO:0000313" key="13">
    <source>
        <dbReference type="Proteomes" id="UP000756921"/>
    </source>
</evidence>
<comment type="caution">
    <text evidence="12">The sequence shown here is derived from an EMBL/GenBank/DDBJ whole genome shotgun (WGS) entry which is preliminary data.</text>
</comment>
<gene>
    <name evidence="12" type="ORF">PMIN01_00862</name>
</gene>
<dbReference type="InterPro" id="IPR029026">
    <property type="entry name" value="tRNA_m1G_MTases_N"/>
</dbReference>
<comment type="similarity">
    <text evidence="2">Belongs to the class IV-like SAM-binding methyltransferase superfamily. RNA methyltransferase TrmH family.</text>
</comment>
<evidence type="ECO:0000256" key="9">
    <source>
        <dbReference type="ARBA" id="ARBA00034881"/>
    </source>
</evidence>
<dbReference type="SUPFAM" id="SSF55315">
    <property type="entry name" value="L30e-like"/>
    <property type="match status" value="1"/>
</dbReference>
<dbReference type="GO" id="GO:0003723">
    <property type="term" value="F:RNA binding"/>
    <property type="evidence" value="ECO:0007669"/>
    <property type="project" value="InterPro"/>
</dbReference>
<evidence type="ECO:0000256" key="2">
    <source>
        <dbReference type="ARBA" id="ARBA00007228"/>
    </source>
</evidence>
<dbReference type="InterPro" id="IPR047261">
    <property type="entry name" value="MRM1_MeTrfase_dom"/>
</dbReference>
<dbReference type="Gene3D" id="3.40.1280.10">
    <property type="match status" value="1"/>
</dbReference>
<evidence type="ECO:0000256" key="6">
    <source>
        <dbReference type="ARBA" id="ARBA00022691"/>
    </source>
</evidence>
<dbReference type="AlphaFoldDB" id="A0A9P6KVV1"/>
<feature type="region of interest" description="Disordered" evidence="10">
    <location>
        <begin position="37"/>
        <end position="75"/>
    </location>
</feature>
<proteinExistence type="inferred from homology"/>
<keyword evidence="3" id="KW-0698">rRNA processing</keyword>
<dbReference type="GO" id="GO:0005739">
    <property type="term" value="C:mitochondrion"/>
    <property type="evidence" value="ECO:0007669"/>
    <property type="project" value="UniProtKB-SubCell"/>
</dbReference>
<reference evidence="12" key="1">
    <citation type="journal article" date="2020" name="Mol. Plant Microbe Interact.">
        <title>Genome Sequence of the Biocontrol Agent Coniothyrium minitans strain Conio (IMI 134523).</title>
        <authorList>
            <person name="Patel D."/>
            <person name="Shittu T.A."/>
            <person name="Baroncelli R."/>
            <person name="Muthumeenakshi S."/>
            <person name="Osborne T.H."/>
            <person name="Janganan T.K."/>
            <person name="Sreenivasaprasad S."/>
        </authorList>
    </citation>
    <scope>NUCLEOTIDE SEQUENCE</scope>
    <source>
        <strain evidence="12">Conio</strain>
    </source>
</reference>
<dbReference type="InterPro" id="IPR029028">
    <property type="entry name" value="Alpha/beta_knot_MTases"/>
</dbReference>
<keyword evidence="5" id="KW-0808">Transferase</keyword>
<evidence type="ECO:0000256" key="7">
    <source>
        <dbReference type="ARBA" id="ARBA00022946"/>
    </source>
</evidence>
<evidence type="ECO:0000313" key="12">
    <source>
        <dbReference type="EMBL" id="KAF9741323.1"/>
    </source>
</evidence>
<dbReference type="EMBL" id="WJXW01000001">
    <property type="protein sequence ID" value="KAF9741323.1"/>
    <property type="molecule type" value="Genomic_DNA"/>
</dbReference>
<dbReference type="Pfam" id="PF00588">
    <property type="entry name" value="SpoU_methylase"/>
    <property type="match status" value="1"/>
</dbReference>
<keyword evidence="4 12" id="KW-0489">Methyltransferase</keyword>
<dbReference type="CDD" id="cd18105">
    <property type="entry name" value="SpoU-like_MRM1"/>
    <property type="match status" value="1"/>
</dbReference>
<evidence type="ECO:0000256" key="4">
    <source>
        <dbReference type="ARBA" id="ARBA00022603"/>
    </source>
</evidence>
<sequence length="464" mass="50270">MLQSGPLRPKILRIPRLTCLGTRSEGRNKSITAAIERGRSSGDRELEFAAGKDSRGDRRRFQAERATGPERRGAKNLFLGEKSLSTGSPRFAGAARGSYRNNTVSLRTTTSTNAAEHQERYGDDTRRSAARIESLPYTTAASEFIYGYSSVLAAIKANRRKLHKLYIHTRGASHAGLTALVARAKKKVDIREVGDEYLQAFDKASSGRPHNGFILEASPLPVPPLISLVSSNINLGQFEVALDSQSREDLEVNGKQTRFTYNSAGWRHPLVLYADGVLDEGNLGAIARSAYFLGVDAIVTPTRQSAPWSHIALKASAGAAEAIPIFKVNQGTDFLGRSARAGWRIYASDAVPPLEQPALQGALSRIKPSAPTSEVIYTGARSTKRLPVEHCPVESHATILMVGAEGTGLRTSLLNLAHYKVGIRHGRDVDEIGVDSLNVSVAASLLCYDMLQKPKPRAAGNMVF</sequence>
<dbReference type="GO" id="GO:0016435">
    <property type="term" value="F:rRNA (guanine) methyltransferase activity"/>
    <property type="evidence" value="ECO:0007669"/>
    <property type="project" value="TreeGrafter"/>
</dbReference>
<evidence type="ECO:0000256" key="8">
    <source>
        <dbReference type="ARBA" id="ARBA00023128"/>
    </source>
</evidence>
<dbReference type="InterPro" id="IPR047182">
    <property type="entry name" value="MRM1"/>
</dbReference>
<organism evidence="12 13">
    <name type="scientific">Paraphaeosphaeria minitans</name>
    <dbReference type="NCBI Taxonomy" id="565426"/>
    <lineage>
        <taxon>Eukaryota</taxon>
        <taxon>Fungi</taxon>
        <taxon>Dikarya</taxon>
        <taxon>Ascomycota</taxon>
        <taxon>Pezizomycotina</taxon>
        <taxon>Dothideomycetes</taxon>
        <taxon>Pleosporomycetidae</taxon>
        <taxon>Pleosporales</taxon>
        <taxon>Massarineae</taxon>
        <taxon>Didymosphaeriaceae</taxon>
        <taxon>Paraphaeosphaeria</taxon>
    </lineage>
</organism>
<name>A0A9P6KVV1_9PLEO</name>
<evidence type="ECO:0000256" key="1">
    <source>
        <dbReference type="ARBA" id="ARBA00004173"/>
    </source>
</evidence>
<evidence type="ECO:0000256" key="3">
    <source>
        <dbReference type="ARBA" id="ARBA00022552"/>
    </source>
</evidence>
<evidence type="ECO:0000259" key="11">
    <source>
        <dbReference type="SMART" id="SM00967"/>
    </source>
</evidence>
<dbReference type="Gene3D" id="3.30.1330.30">
    <property type="match status" value="1"/>
</dbReference>
<dbReference type="PANTHER" id="PTHR46103:SF1">
    <property type="entry name" value="RRNA METHYLTRANSFERASE 1, MITOCHONDRIAL"/>
    <property type="match status" value="1"/>
</dbReference>
<comment type="subcellular location">
    <subcellularLocation>
        <location evidence="1">Mitochondrion</location>
    </subcellularLocation>
</comment>
<dbReference type="Pfam" id="PF08032">
    <property type="entry name" value="SpoU_sub_bind"/>
    <property type="match status" value="1"/>
</dbReference>
<dbReference type="InterPro" id="IPR001537">
    <property type="entry name" value="SpoU_MeTrfase"/>
</dbReference>
<keyword evidence="7" id="KW-0809">Transit peptide</keyword>
<dbReference type="OrthoDB" id="270651at2759"/>
<dbReference type="SUPFAM" id="SSF75217">
    <property type="entry name" value="alpha/beta knot"/>
    <property type="match status" value="1"/>
</dbReference>
<protein>
    <recommendedName>
        <fullName evidence="9">rRNA methyltransferase 1, mitochondrial</fullName>
    </recommendedName>
</protein>
<evidence type="ECO:0000256" key="10">
    <source>
        <dbReference type="SAM" id="MobiDB-lite"/>
    </source>
</evidence>
<keyword evidence="6" id="KW-0949">S-adenosyl-L-methionine</keyword>
<dbReference type="InterPro" id="IPR029064">
    <property type="entry name" value="Ribosomal_eL30-like_sf"/>
</dbReference>
<dbReference type="PANTHER" id="PTHR46103">
    <property type="entry name" value="RRNA METHYLTRANSFERASE 1, MITOCHONDRIAL"/>
    <property type="match status" value="1"/>
</dbReference>
<evidence type="ECO:0000256" key="5">
    <source>
        <dbReference type="ARBA" id="ARBA00022679"/>
    </source>
</evidence>
<dbReference type="InterPro" id="IPR013123">
    <property type="entry name" value="SpoU_subst-bd"/>
</dbReference>
<feature type="domain" description="RNA 2-O ribose methyltransferase substrate binding" evidence="11">
    <location>
        <begin position="144"/>
        <end position="223"/>
    </location>
</feature>
<dbReference type="Proteomes" id="UP000756921">
    <property type="component" value="Unassembled WGS sequence"/>
</dbReference>
<keyword evidence="8" id="KW-0496">Mitochondrion</keyword>